<keyword evidence="1" id="KW-1133">Transmembrane helix</keyword>
<gene>
    <name evidence="2" type="ORF">RQX22_11720</name>
</gene>
<dbReference type="EMBL" id="JAVUPU010000005">
    <property type="protein sequence ID" value="MDT9599618.1"/>
    <property type="molecule type" value="Genomic_DNA"/>
</dbReference>
<accession>A0ABU3Q882</accession>
<feature type="transmembrane region" description="Helical" evidence="1">
    <location>
        <begin position="108"/>
        <end position="128"/>
    </location>
</feature>
<organism evidence="2 3">
    <name type="scientific">Sphingosinicella rhizophila</name>
    <dbReference type="NCBI Taxonomy" id="3050082"/>
    <lineage>
        <taxon>Bacteria</taxon>
        <taxon>Pseudomonadati</taxon>
        <taxon>Pseudomonadota</taxon>
        <taxon>Alphaproteobacteria</taxon>
        <taxon>Sphingomonadales</taxon>
        <taxon>Sphingosinicellaceae</taxon>
        <taxon>Sphingosinicella</taxon>
    </lineage>
</organism>
<feature type="transmembrane region" description="Helical" evidence="1">
    <location>
        <begin position="50"/>
        <end position="70"/>
    </location>
</feature>
<protein>
    <submittedName>
        <fullName evidence="2">Uncharacterized protein</fullName>
    </submittedName>
</protein>
<evidence type="ECO:0000313" key="3">
    <source>
        <dbReference type="Proteomes" id="UP001259572"/>
    </source>
</evidence>
<evidence type="ECO:0000256" key="1">
    <source>
        <dbReference type="SAM" id="Phobius"/>
    </source>
</evidence>
<comment type="caution">
    <text evidence="2">The sequence shown here is derived from an EMBL/GenBank/DDBJ whole genome shotgun (WGS) entry which is preliminary data.</text>
</comment>
<feature type="transmembrane region" description="Helical" evidence="1">
    <location>
        <begin position="82"/>
        <end position="102"/>
    </location>
</feature>
<reference evidence="2 3" key="1">
    <citation type="submission" date="2023-05" db="EMBL/GenBank/DDBJ databases">
        <authorList>
            <person name="Guo Y."/>
        </authorList>
    </citation>
    <scope>NUCLEOTIDE SEQUENCE [LARGE SCALE GENOMIC DNA]</scope>
    <source>
        <strain evidence="2 3">GR2756</strain>
    </source>
</reference>
<sequence>MARYIGAIAAGILVGFATVWIVETIGHALYPLPSDIALDDPAAAGRHADSMPIGAQLFVIAAWFLGALAGGSVAARIAQARWAAWLVGAAVAIGAVAFIFWIPHPEAMQIAAVVAPLAGGLVAGHWPAARAPRMKRRASDA</sequence>
<dbReference type="RefSeq" id="WP_315726703.1">
    <property type="nucleotide sequence ID" value="NZ_JAVUPU010000005.1"/>
</dbReference>
<keyword evidence="3" id="KW-1185">Reference proteome</keyword>
<proteinExistence type="predicted"/>
<feature type="transmembrane region" description="Helical" evidence="1">
    <location>
        <begin position="7"/>
        <end position="30"/>
    </location>
</feature>
<keyword evidence="1" id="KW-0472">Membrane</keyword>
<evidence type="ECO:0000313" key="2">
    <source>
        <dbReference type="EMBL" id="MDT9599618.1"/>
    </source>
</evidence>
<dbReference type="Proteomes" id="UP001259572">
    <property type="component" value="Unassembled WGS sequence"/>
</dbReference>
<name>A0ABU3Q882_9SPHN</name>
<keyword evidence="1" id="KW-0812">Transmembrane</keyword>